<reference evidence="13" key="1">
    <citation type="journal article" date="2023" name="Science">
        <title>Genome structures resolve the early diversification of teleost fishes.</title>
        <authorList>
            <person name="Parey E."/>
            <person name="Louis A."/>
            <person name="Montfort J."/>
            <person name="Bouchez O."/>
            <person name="Roques C."/>
            <person name="Iampietro C."/>
            <person name="Lluch J."/>
            <person name="Castinel A."/>
            <person name="Donnadieu C."/>
            <person name="Desvignes T."/>
            <person name="Floi Bucao C."/>
            <person name="Jouanno E."/>
            <person name="Wen M."/>
            <person name="Mejri S."/>
            <person name="Dirks R."/>
            <person name="Jansen H."/>
            <person name="Henkel C."/>
            <person name="Chen W.J."/>
            <person name="Zahm M."/>
            <person name="Cabau C."/>
            <person name="Klopp C."/>
            <person name="Thompson A.W."/>
            <person name="Robinson-Rechavi M."/>
            <person name="Braasch I."/>
            <person name="Lecointre G."/>
            <person name="Bobe J."/>
            <person name="Postlethwait J.H."/>
            <person name="Berthelot C."/>
            <person name="Roest Crollius H."/>
            <person name="Guiguen Y."/>
        </authorList>
    </citation>
    <scope>NUCLEOTIDE SEQUENCE</scope>
    <source>
        <strain evidence="13">WJC10195</strain>
    </source>
</reference>
<protein>
    <recommendedName>
        <fullName evidence="3">Alpha-crystallin A chain</fullName>
    </recommendedName>
</protein>
<dbReference type="InterPro" id="IPR002068">
    <property type="entry name" value="A-crystallin/Hsp20_dom"/>
</dbReference>
<name>A0A9Q1IRQ9_SYNKA</name>
<evidence type="ECO:0000256" key="11">
    <source>
        <dbReference type="SAM" id="MobiDB-lite"/>
    </source>
</evidence>
<dbReference type="Gene3D" id="2.60.40.790">
    <property type="match status" value="1"/>
</dbReference>
<keyword evidence="4" id="KW-0963">Cytoplasm</keyword>
<feature type="compositionally biased region" description="Basic residues" evidence="11">
    <location>
        <begin position="146"/>
        <end position="166"/>
    </location>
</feature>
<evidence type="ECO:0000256" key="2">
    <source>
        <dbReference type="ARBA" id="ARBA00004496"/>
    </source>
</evidence>
<dbReference type="EMBL" id="JAINUF010000009">
    <property type="protein sequence ID" value="KAJ8350766.1"/>
    <property type="molecule type" value="Genomic_DNA"/>
</dbReference>
<evidence type="ECO:0000256" key="10">
    <source>
        <dbReference type="RuleBase" id="RU003616"/>
    </source>
</evidence>
<comment type="subcellular location">
    <subcellularLocation>
        <location evidence="2">Cytoplasm</location>
    </subcellularLocation>
    <subcellularLocation>
        <location evidence="1">Nucleus</location>
    </subcellularLocation>
</comment>
<keyword evidence="8" id="KW-0539">Nucleus</keyword>
<dbReference type="Pfam" id="PF00525">
    <property type="entry name" value="Crystallin"/>
    <property type="match status" value="1"/>
</dbReference>
<dbReference type="GO" id="GO:0046872">
    <property type="term" value="F:metal ion binding"/>
    <property type="evidence" value="ECO:0007669"/>
    <property type="project" value="UniProtKB-KW"/>
</dbReference>
<dbReference type="InterPro" id="IPR001436">
    <property type="entry name" value="Alpha-crystallin/sHSP_animal"/>
</dbReference>
<dbReference type="GO" id="GO:0051082">
    <property type="term" value="F:unfolded protein binding"/>
    <property type="evidence" value="ECO:0007669"/>
    <property type="project" value="TreeGrafter"/>
</dbReference>
<dbReference type="PRINTS" id="PR00299">
    <property type="entry name" value="ACRYSTALLIN"/>
</dbReference>
<comment type="caution">
    <text evidence="13">The sequence shown here is derived from an EMBL/GenBank/DDBJ whole genome shotgun (WGS) entry which is preliminary data.</text>
</comment>
<dbReference type="Pfam" id="PF00011">
    <property type="entry name" value="HSP20"/>
    <property type="match status" value="1"/>
</dbReference>
<proteinExistence type="inferred from homology"/>
<evidence type="ECO:0000256" key="4">
    <source>
        <dbReference type="ARBA" id="ARBA00022490"/>
    </source>
</evidence>
<evidence type="ECO:0000256" key="7">
    <source>
        <dbReference type="ARBA" id="ARBA00022833"/>
    </source>
</evidence>
<dbReference type="AlphaFoldDB" id="A0A9Q1IRQ9"/>
<evidence type="ECO:0000313" key="14">
    <source>
        <dbReference type="Proteomes" id="UP001152622"/>
    </source>
</evidence>
<keyword evidence="5" id="KW-0273">Eye lens protein</keyword>
<evidence type="ECO:0000256" key="1">
    <source>
        <dbReference type="ARBA" id="ARBA00004123"/>
    </source>
</evidence>
<dbReference type="InterPro" id="IPR003090">
    <property type="entry name" value="Alpha-crystallin_N"/>
</dbReference>
<dbReference type="SUPFAM" id="SSF49764">
    <property type="entry name" value="HSP20-like chaperones"/>
    <property type="match status" value="1"/>
</dbReference>
<evidence type="ECO:0000256" key="8">
    <source>
        <dbReference type="ARBA" id="ARBA00023242"/>
    </source>
</evidence>
<organism evidence="13 14">
    <name type="scientific">Synaphobranchus kaupii</name>
    <name type="common">Kaup's arrowtooth eel</name>
    <dbReference type="NCBI Taxonomy" id="118154"/>
    <lineage>
        <taxon>Eukaryota</taxon>
        <taxon>Metazoa</taxon>
        <taxon>Chordata</taxon>
        <taxon>Craniata</taxon>
        <taxon>Vertebrata</taxon>
        <taxon>Euteleostomi</taxon>
        <taxon>Actinopterygii</taxon>
        <taxon>Neopterygii</taxon>
        <taxon>Teleostei</taxon>
        <taxon>Anguilliformes</taxon>
        <taxon>Synaphobranchidae</taxon>
        <taxon>Synaphobranchus</taxon>
    </lineage>
</organism>
<evidence type="ECO:0000256" key="9">
    <source>
        <dbReference type="PROSITE-ProRule" id="PRU00285"/>
    </source>
</evidence>
<dbReference type="GO" id="GO:0002088">
    <property type="term" value="P:lens development in camera-type eye"/>
    <property type="evidence" value="ECO:0007669"/>
    <property type="project" value="TreeGrafter"/>
</dbReference>
<keyword evidence="14" id="KW-1185">Reference proteome</keyword>
<dbReference type="InterPro" id="IPR008978">
    <property type="entry name" value="HSP20-like_chaperone"/>
</dbReference>
<evidence type="ECO:0000256" key="3">
    <source>
        <dbReference type="ARBA" id="ARBA00018827"/>
    </source>
</evidence>
<gene>
    <name evidence="13" type="ORF">SKAU_G00258960</name>
</gene>
<dbReference type="PANTHER" id="PTHR45640">
    <property type="entry name" value="HEAT SHOCK PROTEIN HSP-12.2-RELATED"/>
    <property type="match status" value="1"/>
</dbReference>
<dbReference type="GO" id="GO:0005737">
    <property type="term" value="C:cytoplasm"/>
    <property type="evidence" value="ECO:0007669"/>
    <property type="project" value="UniProtKB-SubCell"/>
</dbReference>
<evidence type="ECO:0000256" key="6">
    <source>
        <dbReference type="ARBA" id="ARBA00022723"/>
    </source>
</evidence>
<dbReference type="PANTHER" id="PTHR45640:SF14">
    <property type="entry name" value="ALPHA-CRYSTALLIN A CHAIN"/>
    <property type="match status" value="1"/>
</dbReference>
<sequence length="193" mass="22232">MDITIQHPWFRRHLGSVYPPRLFDQYFGEGMYDFLPYGTTTTISPYYKHSTFRNLLDSSNSGISEVRSDRDKFTIYLDVKHFSPEDLSVKIVDDYVEIQGKHGERQDDHGFISREFVRRYPPALQRGGISSHQHTLRRRPADHLRAKGHLGTRGHPHRPQYPRHPRRQDQLHPLLLGPFCGGGAERAQGGGGC</sequence>
<dbReference type="PROSITE" id="PS01031">
    <property type="entry name" value="SHSP"/>
    <property type="match status" value="1"/>
</dbReference>
<dbReference type="GO" id="GO:0043066">
    <property type="term" value="P:negative regulation of apoptotic process"/>
    <property type="evidence" value="ECO:0007669"/>
    <property type="project" value="TreeGrafter"/>
</dbReference>
<dbReference type="OrthoDB" id="1431247at2759"/>
<keyword evidence="7" id="KW-0862">Zinc</keyword>
<dbReference type="GO" id="GO:0042026">
    <property type="term" value="P:protein refolding"/>
    <property type="evidence" value="ECO:0007669"/>
    <property type="project" value="TreeGrafter"/>
</dbReference>
<feature type="region of interest" description="Disordered" evidence="11">
    <location>
        <begin position="146"/>
        <end position="167"/>
    </location>
</feature>
<accession>A0A9Q1IRQ9</accession>
<dbReference type="GO" id="GO:0009408">
    <property type="term" value="P:response to heat"/>
    <property type="evidence" value="ECO:0007669"/>
    <property type="project" value="TreeGrafter"/>
</dbReference>
<evidence type="ECO:0000313" key="13">
    <source>
        <dbReference type="EMBL" id="KAJ8350766.1"/>
    </source>
</evidence>
<keyword evidence="6" id="KW-0479">Metal-binding</keyword>
<dbReference type="Proteomes" id="UP001152622">
    <property type="component" value="Chromosome 9"/>
</dbReference>
<evidence type="ECO:0000256" key="5">
    <source>
        <dbReference type="ARBA" id="ARBA00022613"/>
    </source>
</evidence>
<dbReference type="GO" id="GO:0005634">
    <property type="term" value="C:nucleus"/>
    <property type="evidence" value="ECO:0007669"/>
    <property type="project" value="UniProtKB-SubCell"/>
</dbReference>
<dbReference type="GO" id="GO:0005212">
    <property type="term" value="F:structural constituent of eye lens"/>
    <property type="evidence" value="ECO:0007669"/>
    <property type="project" value="UniProtKB-KW"/>
</dbReference>
<evidence type="ECO:0000259" key="12">
    <source>
        <dbReference type="PROSITE" id="PS01031"/>
    </source>
</evidence>
<feature type="domain" description="SHSP" evidence="12">
    <location>
        <begin position="54"/>
        <end position="174"/>
    </location>
</feature>
<comment type="similarity">
    <text evidence="9 10">Belongs to the small heat shock protein (HSP20) family.</text>
</comment>